<dbReference type="GO" id="GO:1990904">
    <property type="term" value="C:ribonucleoprotein complex"/>
    <property type="evidence" value="ECO:0007669"/>
    <property type="project" value="UniProtKB-KW"/>
</dbReference>
<comment type="function">
    <text evidence="6">One of the early assembly proteins it binds 23S rRNA. One of the proteins that surrounds the polypeptide exit tunnel on the outside of the ribosome. Forms the main docking site for trigger factor binding to the ribosome.</text>
</comment>
<keyword evidence="3 6" id="KW-0694">RNA-binding</keyword>
<reference evidence="9" key="1">
    <citation type="submission" date="2017-05" db="EMBL/GenBank/DDBJ databases">
        <authorList>
            <person name="Kirkegaard R."/>
            <person name="Mcilroy J S."/>
        </authorList>
    </citation>
    <scope>NUCLEOTIDE SEQUENCE [LARGE SCALE GENOMIC DNA]</scope>
</reference>
<keyword evidence="5 6" id="KW-0687">Ribonucleoprotein</keyword>
<protein>
    <recommendedName>
        <fullName evidence="6">Large ribosomal subunit protein uL23</fullName>
    </recommendedName>
</protein>
<dbReference type="GO" id="GO:0019843">
    <property type="term" value="F:rRNA binding"/>
    <property type="evidence" value="ECO:0007669"/>
    <property type="project" value="UniProtKB-UniRule"/>
</dbReference>
<dbReference type="HAMAP" id="MF_01369_B">
    <property type="entry name" value="Ribosomal_uL23_B"/>
    <property type="match status" value="1"/>
</dbReference>
<dbReference type="PROSITE" id="PS00050">
    <property type="entry name" value="RIBOSOMAL_L23"/>
    <property type="match status" value="1"/>
</dbReference>
<evidence type="ECO:0000313" key="8">
    <source>
        <dbReference type="EMBL" id="SMX53589.1"/>
    </source>
</evidence>
<dbReference type="AlphaFoldDB" id="A0A1Y6K4T0"/>
<evidence type="ECO:0000256" key="5">
    <source>
        <dbReference type="ARBA" id="ARBA00023274"/>
    </source>
</evidence>
<dbReference type="GO" id="GO:0006412">
    <property type="term" value="P:translation"/>
    <property type="evidence" value="ECO:0007669"/>
    <property type="project" value="UniProtKB-UniRule"/>
</dbReference>
<evidence type="ECO:0000256" key="1">
    <source>
        <dbReference type="ARBA" id="ARBA00006700"/>
    </source>
</evidence>
<evidence type="ECO:0000256" key="3">
    <source>
        <dbReference type="ARBA" id="ARBA00022884"/>
    </source>
</evidence>
<dbReference type="RefSeq" id="WP_087861515.1">
    <property type="nucleotide sequence ID" value="NZ_LT859958.1"/>
</dbReference>
<dbReference type="InterPro" id="IPR012677">
    <property type="entry name" value="Nucleotide-bd_a/b_plait_sf"/>
</dbReference>
<dbReference type="EMBL" id="LT859958">
    <property type="protein sequence ID" value="SMX53589.1"/>
    <property type="molecule type" value="Genomic_DNA"/>
</dbReference>
<dbReference type="GO" id="GO:0005840">
    <property type="term" value="C:ribosome"/>
    <property type="evidence" value="ECO:0007669"/>
    <property type="project" value="UniProtKB-KW"/>
</dbReference>
<dbReference type="FunFam" id="3.30.70.330:FF:000001">
    <property type="entry name" value="50S ribosomal protein L23"/>
    <property type="match status" value="1"/>
</dbReference>
<dbReference type="InterPro" id="IPR012678">
    <property type="entry name" value="Ribosomal_uL23/eL15/eS24_sf"/>
</dbReference>
<keyword evidence="4 6" id="KW-0689">Ribosomal protein</keyword>
<dbReference type="InterPro" id="IPR013025">
    <property type="entry name" value="Ribosomal_uL23-like"/>
</dbReference>
<evidence type="ECO:0000313" key="9">
    <source>
        <dbReference type="Proteomes" id="UP000195514"/>
    </source>
</evidence>
<proteinExistence type="inferred from homology"/>
<dbReference type="InterPro" id="IPR001014">
    <property type="entry name" value="Ribosomal_uL23_CS"/>
</dbReference>
<evidence type="ECO:0000256" key="6">
    <source>
        <dbReference type="HAMAP-Rule" id="MF_01369"/>
    </source>
</evidence>
<sequence>MKKTVFEIIRRPIVTEKSNYLSSYHNQYVFEVDKRATKTAIREAIETIFDVKVDRVNTMLVPAKQSRNLRNRQMRTRSSAYKKAIVTLAEGERIPIFEGVE</sequence>
<evidence type="ECO:0000256" key="4">
    <source>
        <dbReference type="ARBA" id="ARBA00022980"/>
    </source>
</evidence>
<dbReference type="PANTHER" id="PTHR11620">
    <property type="entry name" value="60S RIBOSOMAL PROTEIN L23A"/>
    <property type="match status" value="1"/>
</dbReference>
<comment type="subunit">
    <text evidence="6">Part of the 50S ribosomal subunit. Contacts protein L29, and trigger factor when it is bound to the ribosome.</text>
</comment>
<dbReference type="KEGG" id="abat:CFX1CAM_0523"/>
<evidence type="ECO:0000256" key="7">
    <source>
        <dbReference type="RuleBase" id="RU003934"/>
    </source>
</evidence>
<dbReference type="NCBIfam" id="NF004363">
    <property type="entry name" value="PRK05738.2-4"/>
    <property type="match status" value="1"/>
</dbReference>
<organism evidence="8 9">
    <name type="scientific">Candidatus Brevifilum fermentans</name>
    <dbReference type="NCBI Taxonomy" id="1986204"/>
    <lineage>
        <taxon>Bacteria</taxon>
        <taxon>Bacillati</taxon>
        <taxon>Chloroflexota</taxon>
        <taxon>Anaerolineae</taxon>
        <taxon>Anaerolineales</taxon>
        <taxon>Anaerolineaceae</taxon>
        <taxon>Candidatus Brevifilum</taxon>
    </lineage>
</organism>
<dbReference type="GO" id="GO:0003735">
    <property type="term" value="F:structural constituent of ribosome"/>
    <property type="evidence" value="ECO:0007669"/>
    <property type="project" value="InterPro"/>
</dbReference>
<dbReference type="OrthoDB" id="9793353at2"/>
<dbReference type="Gene3D" id="3.30.70.330">
    <property type="match status" value="1"/>
</dbReference>
<dbReference type="Pfam" id="PF00276">
    <property type="entry name" value="Ribosomal_L23"/>
    <property type="match status" value="1"/>
</dbReference>
<keyword evidence="9" id="KW-1185">Reference proteome</keyword>
<dbReference type="Proteomes" id="UP000195514">
    <property type="component" value="Chromosome I"/>
</dbReference>
<keyword evidence="2 6" id="KW-0699">rRNA-binding</keyword>
<comment type="similarity">
    <text evidence="1 6 7">Belongs to the universal ribosomal protein uL23 family.</text>
</comment>
<name>A0A1Y6K4T0_9CHLR</name>
<accession>A0A1Y6K4T0</accession>
<dbReference type="SUPFAM" id="SSF54189">
    <property type="entry name" value="Ribosomal proteins S24e, L23 and L15e"/>
    <property type="match status" value="1"/>
</dbReference>
<gene>
    <name evidence="6 8" type="primary">rplW</name>
    <name evidence="8" type="ORF">CFX1CAM_0523</name>
</gene>
<evidence type="ECO:0000256" key="2">
    <source>
        <dbReference type="ARBA" id="ARBA00022730"/>
    </source>
</evidence>